<organism evidence="1 2">
    <name type="scientific">Reyranella humidisoli</name>
    <dbReference type="NCBI Taxonomy" id="2849149"/>
    <lineage>
        <taxon>Bacteria</taxon>
        <taxon>Pseudomonadati</taxon>
        <taxon>Pseudomonadota</taxon>
        <taxon>Alphaproteobacteria</taxon>
        <taxon>Hyphomicrobiales</taxon>
        <taxon>Reyranellaceae</taxon>
        <taxon>Reyranella</taxon>
    </lineage>
</organism>
<protein>
    <submittedName>
        <fullName evidence="1">SDR family oxidoreductase</fullName>
    </submittedName>
</protein>
<reference evidence="1 2" key="1">
    <citation type="submission" date="2021-06" db="EMBL/GenBank/DDBJ databases">
        <authorList>
            <person name="Lee D.H."/>
        </authorList>
    </citation>
    <scope>NUCLEOTIDE SEQUENCE [LARGE SCALE GENOMIC DNA]</scope>
    <source>
        <strain evidence="1 2">MMS21-HV4-11</strain>
    </source>
</reference>
<name>A0ABS6INX8_9HYPH</name>
<proteinExistence type="predicted"/>
<gene>
    <name evidence="1" type="ORF">KQ910_14025</name>
</gene>
<dbReference type="Pfam" id="PF13561">
    <property type="entry name" value="adh_short_C2"/>
    <property type="match status" value="1"/>
</dbReference>
<comment type="caution">
    <text evidence="1">The sequence shown here is derived from an EMBL/GenBank/DDBJ whole genome shotgun (WGS) entry which is preliminary data.</text>
</comment>
<keyword evidence="2" id="KW-1185">Reference proteome</keyword>
<dbReference type="RefSeq" id="WP_216961224.1">
    <property type="nucleotide sequence ID" value="NZ_JAHOPB010000001.1"/>
</dbReference>
<dbReference type="Proteomes" id="UP000727907">
    <property type="component" value="Unassembled WGS sequence"/>
</dbReference>
<evidence type="ECO:0000313" key="1">
    <source>
        <dbReference type="EMBL" id="MBU8874890.1"/>
    </source>
</evidence>
<dbReference type="EMBL" id="JAHOPB010000001">
    <property type="protein sequence ID" value="MBU8874890.1"/>
    <property type="molecule type" value="Genomic_DNA"/>
</dbReference>
<sequence>MKRNRAYVLEARRHRIGRAVKPAVNSPTKGLGREFGPEGITFNAISADVEDDDESNHHRRETMAEVPLGRMGTSAEIGSVLSLPVSNGGAYLNAQMIQVNGGGQT</sequence>
<dbReference type="InterPro" id="IPR002347">
    <property type="entry name" value="SDR_fam"/>
</dbReference>
<accession>A0ABS6INX8</accession>
<evidence type="ECO:0000313" key="2">
    <source>
        <dbReference type="Proteomes" id="UP000727907"/>
    </source>
</evidence>